<sequence length="121" mass="13282">MKTSPAKREKRPEGKVSYRLCQEPEPCHPGFDSESYTFTLPRRHLERGRVLGRGEGAPPVSMGGVGWGWKGAEKLHSHAPGLEWASSLLGSIDTPLEFTPIWGSKCLRLSTVVERVALPGC</sequence>
<evidence type="ECO:0000259" key="5">
    <source>
        <dbReference type="Pfam" id="PF08758"/>
    </source>
</evidence>
<dbReference type="Proteomes" id="UP001266305">
    <property type="component" value="Unassembled WGS sequence"/>
</dbReference>
<keyword evidence="2" id="KW-1003">Cell membrane</keyword>
<comment type="subcellular location">
    <subcellularLocation>
        <location evidence="1">Cell membrane</location>
    </subcellularLocation>
</comment>
<keyword evidence="2" id="KW-0472">Membrane</keyword>
<dbReference type="EMBL" id="JASSZA010000021">
    <property type="protein sequence ID" value="KAK2085335.1"/>
    <property type="molecule type" value="Genomic_DNA"/>
</dbReference>
<dbReference type="Pfam" id="PF08758">
    <property type="entry name" value="Cadherin_pro"/>
    <property type="match status" value="1"/>
</dbReference>
<proteinExistence type="predicted"/>
<evidence type="ECO:0000256" key="1">
    <source>
        <dbReference type="ARBA" id="ARBA00004236"/>
    </source>
</evidence>
<protein>
    <recommendedName>
        <fullName evidence="5">Cadherin prodomain domain-containing protein</fullName>
    </recommendedName>
</protein>
<accession>A0ABQ9TL77</accession>
<evidence type="ECO:0000313" key="6">
    <source>
        <dbReference type="EMBL" id="KAK2085335.1"/>
    </source>
</evidence>
<feature type="domain" description="Cadherin prodomain" evidence="5">
    <location>
        <begin position="26"/>
        <end position="53"/>
    </location>
</feature>
<keyword evidence="7" id="KW-1185">Reference proteome</keyword>
<organism evidence="6 7">
    <name type="scientific">Saguinus oedipus</name>
    <name type="common">Cotton-top tamarin</name>
    <name type="synonym">Oedipomidas oedipus</name>
    <dbReference type="NCBI Taxonomy" id="9490"/>
    <lineage>
        <taxon>Eukaryota</taxon>
        <taxon>Metazoa</taxon>
        <taxon>Chordata</taxon>
        <taxon>Craniata</taxon>
        <taxon>Vertebrata</taxon>
        <taxon>Euteleostomi</taxon>
        <taxon>Mammalia</taxon>
        <taxon>Eutheria</taxon>
        <taxon>Euarchontoglires</taxon>
        <taxon>Primates</taxon>
        <taxon>Haplorrhini</taxon>
        <taxon>Platyrrhini</taxon>
        <taxon>Cebidae</taxon>
        <taxon>Callitrichinae</taxon>
        <taxon>Saguinus</taxon>
    </lineage>
</organism>
<keyword evidence="4" id="KW-0325">Glycoprotein</keyword>
<evidence type="ECO:0000256" key="3">
    <source>
        <dbReference type="ARBA" id="ARBA00022889"/>
    </source>
</evidence>
<name>A0ABQ9TL77_SAGOE</name>
<gene>
    <name evidence="6" type="ORF">P7K49_036635</name>
</gene>
<evidence type="ECO:0000256" key="2">
    <source>
        <dbReference type="ARBA" id="ARBA00022475"/>
    </source>
</evidence>
<reference evidence="6 7" key="1">
    <citation type="submission" date="2023-05" db="EMBL/GenBank/DDBJ databases">
        <title>B98-5 Cell Line De Novo Hybrid Assembly: An Optical Mapping Approach.</title>
        <authorList>
            <person name="Kananen K."/>
            <person name="Auerbach J.A."/>
            <person name="Kautto E."/>
            <person name="Blachly J.S."/>
        </authorList>
    </citation>
    <scope>NUCLEOTIDE SEQUENCE [LARGE SCALE GENOMIC DNA]</scope>
    <source>
        <strain evidence="6">B95-8</strain>
        <tissue evidence="6">Cell line</tissue>
    </source>
</reference>
<comment type="caution">
    <text evidence="6">The sequence shown here is derived from an EMBL/GenBank/DDBJ whole genome shotgun (WGS) entry which is preliminary data.</text>
</comment>
<keyword evidence="3" id="KW-0130">Cell adhesion</keyword>
<dbReference type="InterPro" id="IPR014868">
    <property type="entry name" value="Cadherin_pro_dom"/>
</dbReference>
<evidence type="ECO:0000313" key="7">
    <source>
        <dbReference type="Proteomes" id="UP001266305"/>
    </source>
</evidence>
<evidence type="ECO:0000256" key="4">
    <source>
        <dbReference type="ARBA" id="ARBA00023180"/>
    </source>
</evidence>